<dbReference type="OMA" id="HYLETAM"/>
<proteinExistence type="predicted"/>
<dbReference type="RefSeq" id="XP_006666176.1">
    <property type="nucleotide sequence ID" value="XM_006666113.1"/>
</dbReference>
<feature type="region of interest" description="Disordered" evidence="1">
    <location>
        <begin position="454"/>
        <end position="486"/>
    </location>
</feature>
<dbReference type="PANTHER" id="PTHR42085:SF1">
    <property type="entry name" value="F-BOX DOMAIN-CONTAINING PROTEIN"/>
    <property type="match status" value="1"/>
</dbReference>
<reference evidence="2 3" key="1">
    <citation type="journal article" date="2011" name="Genome Biol.">
        <title>Genome sequence of the insect pathogenic fungus Cordyceps militaris, a valued traditional Chinese medicine.</title>
        <authorList>
            <person name="Zheng P."/>
            <person name="Xia Y."/>
            <person name="Xiao G."/>
            <person name="Xiong C."/>
            <person name="Hu X."/>
            <person name="Zhang S."/>
            <person name="Zheng H."/>
            <person name="Huang Y."/>
            <person name="Zhou Y."/>
            <person name="Wang S."/>
            <person name="Zhao G.P."/>
            <person name="Liu X."/>
            <person name="St Leger R.J."/>
            <person name="Wang C."/>
        </authorList>
    </citation>
    <scope>NUCLEOTIDE SEQUENCE [LARGE SCALE GENOMIC DNA]</scope>
    <source>
        <strain evidence="2 3">CM01</strain>
    </source>
</reference>
<dbReference type="eggNOG" id="ENOG502T5GS">
    <property type="taxonomic scope" value="Eukaryota"/>
</dbReference>
<organism evidence="2 3">
    <name type="scientific">Cordyceps militaris (strain CM01)</name>
    <name type="common">Caterpillar fungus</name>
    <dbReference type="NCBI Taxonomy" id="983644"/>
    <lineage>
        <taxon>Eukaryota</taxon>
        <taxon>Fungi</taxon>
        <taxon>Dikarya</taxon>
        <taxon>Ascomycota</taxon>
        <taxon>Pezizomycotina</taxon>
        <taxon>Sordariomycetes</taxon>
        <taxon>Hypocreomycetidae</taxon>
        <taxon>Hypocreales</taxon>
        <taxon>Cordycipitaceae</taxon>
        <taxon>Cordyceps</taxon>
    </lineage>
</organism>
<name>G3J7C9_CORMM</name>
<dbReference type="Proteomes" id="UP000001610">
    <property type="component" value="Unassembled WGS sequence"/>
</dbReference>
<dbReference type="OrthoDB" id="62952at2759"/>
<evidence type="ECO:0000313" key="2">
    <source>
        <dbReference type="EMBL" id="EGX96299.1"/>
    </source>
</evidence>
<dbReference type="VEuPathDB" id="FungiDB:CCM_00955"/>
<dbReference type="InParanoid" id="G3J7C9"/>
<feature type="region of interest" description="Disordered" evidence="1">
    <location>
        <begin position="1"/>
        <end position="28"/>
    </location>
</feature>
<dbReference type="InterPro" id="IPR038883">
    <property type="entry name" value="AN11006-like"/>
</dbReference>
<feature type="compositionally biased region" description="Polar residues" evidence="1">
    <location>
        <begin position="1"/>
        <end position="11"/>
    </location>
</feature>
<accession>G3J7C9</accession>
<feature type="region of interest" description="Disordered" evidence="1">
    <location>
        <begin position="412"/>
        <end position="432"/>
    </location>
</feature>
<dbReference type="PANTHER" id="PTHR42085">
    <property type="entry name" value="F-BOX DOMAIN-CONTAINING PROTEIN"/>
    <property type="match status" value="1"/>
</dbReference>
<evidence type="ECO:0000256" key="1">
    <source>
        <dbReference type="SAM" id="MobiDB-lite"/>
    </source>
</evidence>
<dbReference type="KEGG" id="cmt:CCM_00955"/>
<gene>
    <name evidence="2" type="ORF">CCM_00955</name>
</gene>
<sequence length="486" mass="55599">MSSCNSLQKHQVMTPPLRGPVGSAPPKARPGYAATKLTGLLRLPLELQRHIFKLVLHEPNLWDRRHHDGCKLRPVTPKAMAQPPFMSHRVFVEAVYASRQHAPRCPRWLKCVECDPSSAALYERPTSFRLAKTWTWCTCGKRTGVNLLRANRHIFSVAAPIFWSGNTFSFFDVSEFAACIAATSPGTRDLIRGASIVTFQLQRWLDARVCLRSRDLEGHLLPEGVLTWQQKCLTALWPALKSLPKLKRLALPAHYLETAMFDRLPADERRPMRQYLALLDEMDLTNLGLCGGVTGGGHYRALANFWKRFFDGELQQTLCGFTLRIRINDRLRDFSANFPYTSRLSQWDFLTNMYDAVEAQLMVDDTDKRGRAWRRPNDDVTGGTGTATVSVSGCFRQVTLYNMPLTKDACARNQQAQTSGHGTEKRRQNPGRYLTNSFEALRLADYRCSFKDLTDDEADRPKAPPRRKRMRVKKNRRSWKPESWKR</sequence>
<dbReference type="GeneID" id="18162988"/>
<feature type="compositionally biased region" description="Basic residues" evidence="1">
    <location>
        <begin position="463"/>
        <end position="478"/>
    </location>
</feature>
<evidence type="ECO:0000313" key="3">
    <source>
        <dbReference type="Proteomes" id="UP000001610"/>
    </source>
</evidence>
<keyword evidence="3" id="KW-1185">Reference proteome</keyword>
<dbReference type="HOGENOM" id="CLU_601267_0_0_1"/>
<dbReference type="EMBL" id="JH126399">
    <property type="protein sequence ID" value="EGX96299.1"/>
    <property type="molecule type" value="Genomic_DNA"/>
</dbReference>
<feature type="compositionally biased region" description="Polar residues" evidence="1">
    <location>
        <begin position="412"/>
        <end position="421"/>
    </location>
</feature>
<protein>
    <submittedName>
        <fullName evidence="2">Uncharacterized protein</fullName>
    </submittedName>
</protein>
<dbReference type="AlphaFoldDB" id="G3J7C9"/>